<dbReference type="Gene3D" id="1.25.40.20">
    <property type="entry name" value="Ankyrin repeat-containing domain"/>
    <property type="match status" value="2"/>
</dbReference>
<evidence type="ECO:0000256" key="1">
    <source>
        <dbReference type="ARBA" id="ARBA00022737"/>
    </source>
</evidence>
<dbReference type="SUPFAM" id="SSF48403">
    <property type="entry name" value="Ankyrin repeat"/>
    <property type="match status" value="1"/>
</dbReference>
<dbReference type="PROSITE" id="PS50297">
    <property type="entry name" value="ANK_REP_REGION"/>
    <property type="match status" value="4"/>
</dbReference>
<protein>
    <submittedName>
        <fullName evidence="3">Uncharacterized protein</fullName>
    </submittedName>
</protein>
<keyword evidence="1" id="KW-0677">Repeat</keyword>
<dbReference type="SMART" id="SM00248">
    <property type="entry name" value="ANK"/>
    <property type="match status" value="4"/>
</dbReference>
<sequence>MRAKTHYSRTPLHETATEGSIDIAEILIERGANVRAQSDDGRTPLHEAAVRGHRRFTGLLIERGAYLAIRSGRGWTPLHEALYQRSPELAAFLIVSGSDVNAKIEGDFYPEYTALHFAASRGRNKLVELLIEKGARVNVKDRSGKTPLDLATTNEIREALIQGGAKGQN</sequence>
<organism evidence="3">
    <name type="scientific">marine sediment metagenome</name>
    <dbReference type="NCBI Taxonomy" id="412755"/>
    <lineage>
        <taxon>unclassified sequences</taxon>
        <taxon>metagenomes</taxon>
        <taxon>ecological metagenomes</taxon>
    </lineage>
</organism>
<keyword evidence="2" id="KW-0040">ANK repeat</keyword>
<evidence type="ECO:0000313" key="3">
    <source>
        <dbReference type="EMBL" id="GAH66201.1"/>
    </source>
</evidence>
<name>X1H7N0_9ZZZZ</name>
<dbReference type="PRINTS" id="PR01415">
    <property type="entry name" value="ANKYRIN"/>
</dbReference>
<dbReference type="AlphaFoldDB" id="X1H7N0"/>
<dbReference type="PROSITE" id="PS50088">
    <property type="entry name" value="ANK_REPEAT"/>
    <property type="match status" value="4"/>
</dbReference>
<reference evidence="3" key="1">
    <citation type="journal article" date="2014" name="Front. Microbiol.">
        <title>High frequency of phylogenetically diverse reductive dehalogenase-homologous genes in deep subseafloor sedimentary metagenomes.</title>
        <authorList>
            <person name="Kawai M."/>
            <person name="Futagami T."/>
            <person name="Toyoda A."/>
            <person name="Takaki Y."/>
            <person name="Nishi S."/>
            <person name="Hori S."/>
            <person name="Arai W."/>
            <person name="Tsubouchi T."/>
            <person name="Morono Y."/>
            <person name="Uchiyama I."/>
            <person name="Ito T."/>
            <person name="Fujiyama A."/>
            <person name="Inagaki F."/>
            <person name="Takami H."/>
        </authorList>
    </citation>
    <scope>NUCLEOTIDE SEQUENCE</scope>
    <source>
        <strain evidence="3">Expedition CK06-06</strain>
    </source>
</reference>
<dbReference type="PANTHER" id="PTHR24171">
    <property type="entry name" value="ANKYRIN REPEAT DOMAIN-CONTAINING PROTEIN 39-RELATED"/>
    <property type="match status" value="1"/>
</dbReference>
<dbReference type="Pfam" id="PF13857">
    <property type="entry name" value="Ank_5"/>
    <property type="match status" value="1"/>
</dbReference>
<accession>X1H7N0</accession>
<dbReference type="PANTHER" id="PTHR24171:SF9">
    <property type="entry name" value="ANKYRIN REPEAT DOMAIN-CONTAINING PROTEIN 39"/>
    <property type="match status" value="1"/>
</dbReference>
<dbReference type="InterPro" id="IPR002110">
    <property type="entry name" value="Ankyrin_rpt"/>
</dbReference>
<dbReference type="Pfam" id="PF12796">
    <property type="entry name" value="Ank_2"/>
    <property type="match status" value="1"/>
</dbReference>
<comment type="caution">
    <text evidence="3">The sequence shown here is derived from an EMBL/GenBank/DDBJ whole genome shotgun (WGS) entry which is preliminary data.</text>
</comment>
<dbReference type="EMBL" id="BARU01029377">
    <property type="protein sequence ID" value="GAH66201.1"/>
    <property type="molecule type" value="Genomic_DNA"/>
</dbReference>
<proteinExistence type="predicted"/>
<gene>
    <name evidence="3" type="ORF">S03H2_46738</name>
</gene>
<evidence type="ECO:0000256" key="2">
    <source>
        <dbReference type="ARBA" id="ARBA00023043"/>
    </source>
</evidence>
<dbReference type="InterPro" id="IPR036770">
    <property type="entry name" value="Ankyrin_rpt-contain_sf"/>
</dbReference>